<gene>
    <name evidence="1" type="ORF">g.169734</name>
</gene>
<dbReference type="EMBL" id="GGMS01012947">
    <property type="protein sequence ID" value="MBY82150.1"/>
    <property type="molecule type" value="Transcribed_RNA"/>
</dbReference>
<accession>A0A2S2QXA8</accession>
<protein>
    <recommendedName>
        <fullName evidence="2">Craniofacial development protein 2</fullName>
    </recommendedName>
</protein>
<evidence type="ECO:0008006" key="2">
    <source>
        <dbReference type="Google" id="ProtNLM"/>
    </source>
</evidence>
<evidence type="ECO:0000313" key="1">
    <source>
        <dbReference type="EMBL" id="MBY82150.1"/>
    </source>
</evidence>
<organism evidence="1">
    <name type="scientific">Sipha flava</name>
    <name type="common">yellow sugarcane aphid</name>
    <dbReference type="NCBI Taxonomy" id="143950"/>
    <lineage>
        <taxon>Eukaryota</taxon>
        <taxon>Metazoa</taxon>
        <taxon>Ecdysozoa</taxon>
        <taxon>Arthropoda</taxon>
        <taxon>Hexapoda</taxon>
        <taxon>Insecta</taxon>
        <taxon>Pterygota</taxon>
        <taxon>Neoptera</taxon>
        <taxon>Paraneoptera</taxon>
        <taxon>Hemiptera</taxon>
        <taxon>Sternorrhyncha</taxon>
        <taxon>Aphidomorpha</taxon>
        <taxon>Aphidoidea</taxon>
        <taxon>Aphididae</taxon>
        <taxon>Sipha</taxon>
    </lineage>
</organism>
<name>A0A2S2QXA8_9HEMI</name>
<dbReference type="OrthoDB" id="6621896at2759"/>
<dbReference type="AlphaFoldDB" id="A0A2S2QXA8"/>
<sequence>MGIAKWRYISQIDHVLISNRYKSNITNVKSYRGADVDSDHYLVIGVFKSKMAIKWNNEEKLKATRKFDVEKLKEEEIRKKCQKKQRSKRSKGINTIQENSLKGAIKSGFFPHIL</sequence>
<proteinExistence type="predicted"/>
<reference evidence="1" key="1">
    <citation type="submission" date="2018-04" db="EMBL/GenBank/DDBJ databases">
        <title>Transcriptome assembly of Sipha flava.</title>
        <authorList>
            <person name="Scully E.D."/>
            <person name="Geib S.M."/>
            <person name="Palmer N.A."/>
            <person name="Koch K."/>
            <person name="Bradshaw J."/>
            <person name="Heng-Moss T."/>
            <person name="Sarath G."/>
        </authorList>
    </citation>
    <scope>NUCLEOTIDE SEQUENCE</scope>
</reference>